<organism evidence="1 2">
    <name type="scientific">Postechiella marina</name>
    <dbReference type="NCBI Taxonomy" id="943941"/>
    <lineage>
        <taxon>Bacteria</taxon>
        <taxon>Pseudomonadati</taxon>
        <taxon>Bacteroidota</taxon>
        <taxon>Flavobacteriia</taxon>
        <taxon>Flavobacteriales</taxon>
        <taxon>Flavobacteriaceae</taxon>
        <taxon>Postechiella</taxon>
    </lineage>
</organism>
<dbReference type="RefSeq" id="WP_344787971.1">
    <property type="nucleotide sequence ID" value="NZ_BAABCA010000004.1"/>
</dbReference>
<evidence type="ECO:0000313" key="2">
    <source>
        <dbReference type="Proteomes" id="UP001501496"/>
    </source>
</evidence>
<name>A0ABP8C951_9FLAO</name>
<protein>
    <recommendedName>
        <fullName evidence="3">STAS/SEC14 domain-containing protein</fullName>
    </recommendedName>
</protein>
<evidence type="ECO:0008006" key="3">
    <source>
        <dbReference type="Google" id="ProtNLM"/>
    </source>
</evidence>
<accession>A0ABP8C951</accession>
<proteinExistence type="predicted"/>
<reference evidence="2" key="1">
    <citation type="journal article" date="2019" name="Int. J. Syst. Evol. Microbiol.">
        <title>The Global Catalogue of Microorganisms (GCM) 10K type strain sequencing project: providing services to taxonomists for standard genome sequencing and annotation.</title>
        <authorList>
            <consortium name="The Broad Institute Genomics Platform"/>
            <consortium name="The Broad Institute Genome Sequencing Center for Infectious Disease"/>
            <person name="Wu L."/>
            <person name="Ma J."/>
        </authorList>
    </citation>
    <scope>NUCLEOTIDE SEQUENCE [LARGE SCALE GENOMIC DNA]</scope>
    <source>
        <strain evidence="2">JCM 17630</strain>
    </source>
</reference>
<keyword evidence="2" id="KW-1185">Reference proteome</keyword>
<dbReference type="EMBL" id="BAABCA010000004">
    <property type="protein sequence ID" value="GAA4235933.1"/>
    <property type="molecule type" value="Genomic_DNA"/>
</dbReference>
<comment type="caution">
    <text evidence="1">The sequence shown here is derived from an EMBL/GenBank/DDBJ whole genome shotgun (WGS) entry which is preliminary data.</text>
</comment>
<gene>
    <name evidence="1" type="ORF">GCM10022291_19060</name>
</gene>
<evidence type="ECO:0000313" key="1">
    <source>
        <dbReference type="EMBL" id="GAA4235933.1"/>
    </source>
</evidence>
<sequence length="140" mass="16355">MVSIKETEIYSDVLKELNYPFGTIFIFKGFVVSEINKGISFSWENHAKKVVEDISMFLGTNGNDLVYISNRVNSYSVVPSDWLKFIKNTYALQEYCIVSDKETTKLSWLVENLFFNKKIKRFNCIYTAINWVHNRLDEVA</sequence>
<dbReference type="Proteomes" id="UP001501496">
    <property type="component" value="Unassembled WGS sequence"/>
</dbReference>